<organism evidence="1 2">
    <name type="scientific">Mythimna loreyi</name>
    <dbReference type="NCBI Taxonomy" id="667449"/>
    <lineage>
        <taxon>Eukaryota</taxon>
        <taxon>Metazoa</taxon>
        <taxon>Ecdysozoa</taxon>
        <taxon>Arthropoda</taxon>
        <taxon>Hexapoda</taxon>
        <taxon>Insecta</taxon>
        <taxon>Pterygota</taxon>
        <taxon>Neoptera</taxon>
        <taxon>Endopterygota</taxon>
        <taxon>Lepidoptera</taxon>
        <taxon>Glossata</taxon>
        <taxon>Ditrysia</taxon>
        <taxon>Noctuoidea</taxon>
        <taxon>Noctuidae</taxon>
        <taxon>Noctuinae</taxon>
        <taxon>Hadenini</taxon>
        <taxon>Mythimna</taxon>
    </lineage>
</organism>
<evidence type="ECO:0000313" key="2">
    <source>
        <dbReference type="Proteomes" id="UP001231649"/>
    </source>
</evidence>
<accession>A0ACC2QMB1</accession>
<gene>
    <name evidence="1" type="ORF">PYW08_006118</name>
</gene>
<protein>
    <submittedName>
        <fullName evidence="1">Uncharacterized protein</fullName>
    </submittedName>
</protein>
<comment type="caution">
    <text evidence="1">The sequence shown here is derived from an EMBL/GenBank/DDBJ whole genome shotgun (WGS) entry which is preliminary data.</text>
</comment>
<proteinExistence type="predicted"/>
<evidence type="ECO:0000313" key="1">
    <source>
        <dbReference type="EMBL" id="KAJ8720653.1"/>
    </source>
</evidence>
<keyword evidence="2" id="KW-1185">Reference proteome</keyword>
<sequence length="297" mass="33029">MAESSSPTSKGNSENTVTPLRPEENVTSRAKKRIALSSPECSTLTKTDVQGIVEEVIKTAISDMLAKLNANMNSELKTIREELRVVTESISFMNIQYETAISEAKKYAQTAKDLAAKNEQMSNTIVKLTNRINQMEQHARSSNIEIQCVPENKAENVIGLTKQLGAVIGCTVADNDILSCTRIAKVNRDSPRPRSIIIQFSTPRLRDQFLAAAINFNKKNKDKLNSSHIGLAGPVQPIYVMEHLSATNKEIHAAARTKAKEIGFQFVWVRGGRILMRKDVTSEYIVIKDLKMLDNLK</sequence>
<dbReference type="EMBL" id="CM056795">
    <property type="protein sequence ID" value="KAJ8720653.1"/>
    <property type="molecule type" value="Genomic_DNA"/>
</dbReference>
<dbReference type="Proteomes" id="UP001231649">
    <property type="component" value="Chromosome 19"/>
</dbReference>
<reference evidence="1" key="1">
    <citation type="submission" date="2023-03" db="EMBL/GenBank/DDBJ databases">
        <title>Chromosome-level genomes of two armyworms, Mythimna separata and Mythimna loreyi, provide insights into the biosynthesis and reception of sex pheromones.</title>
        <authorList>
            <person name="Zhao H."/>
        </authorList>
    </citation>
    <scope>NUCLEOTIDE SEQUENCE</scope>
    <source>
        <strain evidence="1">BeijingLab</strain>
    </source>
</reference>
<name>A0ACC2QMB1_9NEOP</name>